<evidence type="ECO:0000256" key="2">
    <source>
        <dbReference type="SAM" id="Phobius"/>
    </source>
</evidence>
<feature type="transmembrane region" description="Helical" evidence="2">
    <location>
        <begin position="266"/>
        <end position="290"/>
    </location>
</feature>
<dbReference type="EMBL" id="ML976614">
    <property type="protein sequence ID" value="KAF1851485.1"/>
    <property type="molecule type" value="Genomic_DNA"/>
</dbReference>
<feature type="compositionally biased region" description="Low complexity" evidence="1">
    <location>
        <begin position="183"/>
        <end position="204"/>
    </location>
</feature>
<name>A0A9P4GUB0_9PLEO</name>
<feature type="compositionally biased region" description="Basic and acidic residues" evidence="1">
    <location>
        <begin position="458"/>
        <end position="468"/>
    </location>
</feature>
<sequence>MTGTTLTWLRAAAVVLLAAQYAAAQTCCWFSLWLTFADYPNGKEAPSTEKPCSSAQGSACCPDNWECLDNGLCHYPANNLFGRYSCTDKDWNSPGCASNMCTYDMTAGGGESITQCSSHNNDWCCNADAQHVNCCKESPAPRPFFALQDGKPYATIGSNQASSVPTVSSITGLAAGTGSGKPASGTSASRTSASASSNAPSSANIQAASTSTTSAMPFTSIGTSLASDSAGVKTVYFTSIVTPTSAPTAAANANSSNSGGGSNSKIGVIVGCAVGIPLALALVGILIWMLRKRRQQKASPYKETSEMDADNPNSPSFAGGAAAKLGKKETFRHSRHGTTEIDGQPVGPGRPISTVKGHAELPSGSGFQPGQGTPYAPDTVGLGGGHGNERSTWGSVPPQYSPASNQTGFHQHADATELADTSIMPVINEKTEGEPQYIAYRPPQSQQPMAELPTVKTPPEDLEKQIHR</sequence>
<comment type="caution">
    <text evidence="4">The sequence shown here is derived from an EMBL/GenBank/DDBJ whole genome shotgun (WGS) entry which is preliminary data.</text>
</comment>
<dbReference type="RefSeq" id="XP_040794048.1">
    <property type="nucleotide sequence ID" value="XM_040927574.1"/>
</dbReference>
<evidence type="ECO:0000256" key="1">
    <source>
        <dbReference type="SAM" id="MobiDB-lite"/>
    </source>
</evidence>
<protein>
    <recommendedName>
        <fullName evidence="6">Mid2 domain-containing protein</fullName>
    </recommendedName>
</protein>
<dbReference type="OrthoDB" id="5215637at2759"/>
<dbReference type="Proteomes" id="UP000800039">
    <property type="component" value="Unassembled WGS sequence"/>
</dbReference>
<keyword evidence="3" id="KW-0732">Signal</keyword>
<evidence type="ECO:0008006" key="6">
    <source>
        <dbReference type="Google" id="ProtNLM"/>
    </source>
</evidence>
<evidence type="ECO:0000313" key="5">
    <source>
        <dbReference type="Proteomes" id="UP000800039"/>
    </source>
</evidence>
<evidence type="ECO:0000256" key="3">
    <source>
        <dbReference type="SAM" id="SignalP"/>
    </source>
</evidence>
<dbReference type="GeneID" id="63844827"/>
<evidence type="ECO:0000313" key="4">
    <source>
        <dbReference type="EMBL" id="KAF1851485.1"/>
    </source>
</evidence>
<feature type="signal peptide" evidence="3">
    <location>
        <begin position="1"/>
        <end position="24"/>
    </location>
</feature>
<feature type="region of interest" description="Disordered" evidence="1">
    <location>
        <begin position="335"/>
        <end position="468"/>
    </location>
</feature>
<accession>A0A9P4GUB0</accession>
<feature type="region of interest" description="Disordered" evidence="1">
    <location>
        <begin position="176"/>
        <end position="204"/>
    </location>
</feature>
<organism evidence="4 5">
    <name type="scientific">Cucurbitaria berberidis CBS 394.84</name>
    <dbReference type="NCBI Taxonomy" id="1168544"/>
    <lineage>
        <taxon>Eukaryota</taxon>
        <taxon>Fungi</taxon>
        <taxon>Dikarya</taxon>
        <taxon>Ascomycota</taxon>
        <taxon>Pezizomycotina</taxon>
        <taxon>Dothideomycetes</taxon>
        <taxon>Pleosporomycetidae</taxon>
        <taxon>Pleosporales</taxon>
        <taxon>Pleosporineae</taxon>
        <taxon>Cucurbitariaceae</taxon>
        <taxon>Cucurbitaria</taxon>
    </lineage>
</organism>
<gene>
    <name evidence="4" type="ORF">K460DRAFT_269497</name>
</gene>
<keyword evidence="2" id="KW-0812">Transmembrane</keyword>
<keyword evidence="2" id="KW-1133">Transmembrane helix</keyword>
<keyword evidence="2" id="KW-0472">Membrane</keyword>
<reference evidence="4" key="1">
    <citation type="submission" date="2020-01" db="EMBL/GenBank/DDBJ databases">
        <authorList>
            <consortium name="DOE Joint Genome Institute"/>
            <person name="Haridas S."/>
            <person name="Albert R."/>
            <person name="Binder M."/>
            <person name="Bloem J."/>
            <person name="Labutti K."/>
            <person name="Salamov A."/>
            <person name="Andreopoulos B."/>
            <person name="Baker S.E."/>
            <person name="Barry K."/>
            <person name="Bills G."/>
            <person name="Bluhm B.H."/>
            <person name="Cannon C."/>
            <person name="Castanera R."/>
            <person name="Culley D.E."/>
            <person name="Daum C."/>
            <person name="Ezra D."/>
            <person name="Gonzalez J.B."/>
            <person name="Henrissat B."/>
            <person name="Kuo A."/>
            <person name="Liang C."/>
            <person name="Lipzen A."/>
            <person name="Lutzoni F."/>
            <person name="Magnuson J."/>
            <person name="Mondo S."/>
            <person name="Nolan M."/>
            <person name="Ohm R."/>
            <person name="Pangilinan J."/>
            <person name="Park H.-J."/>
            <person name="Ramirez L."/>
            <person name="Alfaro M."/>
            <person name="Sun H."/>
            <person name="Tritt A."/>
            <person name="Yoshinaga Y."/>
            <person name="Zwiers L.-H."/>
            <person name="Turgeon B.G."/>
            <person name="Goodwin S.B."/>
            <person name="Spatafora J.W."/>
            <person name="Crous P.W."/>
            <person name="Grigoriev I.V."/>
        </authorList>
    </citation>
    <scope>NUCLEOTIDE SEQUENCE</scope>
    <source>
        <strain evidence="4">CBS 394.84</strain>
    </source>
</reference>
<feature type="chain" id="PRO_5040494015" description="Mid2 domain-containing protein" evidence="3">
    <location>
        <begin position="25"/>
        <end position="468"/>
    </location>
</feature>
<proteinExistence type="predicted"/>
<keyword evidence="5" id="KW-1185">Reference proteome</keyword>
<dbReference type="AlphaFoldDB" id="A0A9P4GUB0"/>
<feature type="region of interest" description="Disordered" evidence="1">
    <location>
        <begin position="299"/>
        <end position="323"/>
    </location>
</feature>